<dbReference type="KEGG" id="kse:Ksed_00520"/>
<dbReference type="eggNOG" id="COG0644">
    <property type="taxonomic scope" value="Bacteria"/>
</dbReference>
<dbReference type="GO" id="GO:0071949">
    <property type="term" value="F:FAD binding"/>
    <property type="evidence" value="ECO:0007669"/>
    <property type="project" value="InterPro"/>
</dbReference>
<dbReference type="InterPro" id="IPR036188">
    <property type="entry name" value="FAD/NAD-bd_sf"/>
</dbReference>
<dbReference type="STRING" id="478801.Ksed_00520"/>
<protein>
    <submittedName>
        <fullName evidence="2">Flavin-dependent dehydrogenase</fullName>
    </submittedName>
</protein>
<dbReference type="SUPFAM" id="SSF51905">
    <property type="entry name" value="FAD/NAD(P)-binding domain"/>
    <property type="match status" value="1"/>
</dbReference>
<dbReference type="Gene3D" id="3.50.50.60">
    <property type="entry name" value="FAD/NAD(P)-binding domain"/>
    <property type="match status" value="1"/>
</dbReference>
<dbReference type="AlphaFoldDB" id="C7NIH8"/>
<dbReference type="Proteomes" id="UP000006666">
    <property type="component" value="Chromosome"/>
</dbReference>
<proteinExistence type="predicted"/>
<dbReference type="PRINTS" id="PR00420">
    <property type="entry name" value="RNGMNOXGNASE"/>
</dbReference>
<dbReference type="InterPro" id="IPR050407">
    <property type="entry name" value="Geranylgeranyl_reductase"/>
</dbReference>
<gene>
    <name evidence="2" type="ordered locus">Ksed_00520</name>
</gene>
<dbReference type="EMBL" id="CP001686">
    <property type="protein sequence ID" value="ACV05149.1"/>
    <property type="molecule type" value="Genomic_DNA"/>
</dbReference>
<dbReference type="PANTHER" id="PTHR42685">
    <property type="entry name" value="GERANYLGERANYL DIPHOSPHATE REDUCTASE"/>
    <property type="match status" value="1"/>
</dbReference>
<dbReference type="Pfam" id="PF01494">
    <property type="entry name" value="FAD_binding_3"/>
    <property type="match status" value="1"/>
</dbReference>
<dbReference type="HOGENOM" id="CLU_053670_1_0_11"/>
<dbReference type="InterPro" id="IPR002938">
    <property type="entry name" value="FAD-bd"/>
</dbReference>
<organism evidence="2 3">
    <name type="scientific">Kytococcus sedentarius (strain ATCC 14392 / DSM 20547 / JCM 11482 / CCUG 33030 / NBRC 15357 / NCTC 11040 / CCM 314 / 541)</name>
    <name type="common">Micrococcus sedentarius</name>
    <dbReference type="NCBI Taxonomy" id="478801"/>
    <lineage>
        <taxon>Bacteria</taxon>
        <taxon>Bacillati</taxon>
        <taxon>Actinomycetota</taxon>
        <taxon>Actinomycetes</taxon>
        <taxon>Micrococcales</taxon>
        <taxon>Kytococcaceae</taxon>
        <taxon>Kytococcus</taxon>
    </lineage>
</organism>
<evidence type="ECO:0000313" key="2">
    <source>
        <dbReference type="EMBL" id="ACV05149.1"/>
    </source>
</evidence>
<evidence type="ECO:0000259" key="1">
    <source>
        <dbReference type="Pfam" id="PF01494"/>
    </source>
</evidence>
<reference evidence="2 3" key="1">
    <citation type="journal article" date="2009" name="Stand. Genomic Sci.">
        <title>Complete genome sequence of Kytococcus sedentarius type strain (541).</title>
        <authorList>
            <person name="Sims D."/>
            <person name="Brettin T."/>
            <person name="Detter J.C."/>
            <person name="Han C."/>
            <person name="Lapidus A."/>
            <person name="Copeland A."/>
            <person name="Glavina Del Rio T."/>
            <person name="Nolan M."/>
            <person name="Chen F."/>
            <person name="Lucas S."/>
            <person name="Tice H."/>
            <person name="Cheng J.F."/>
            <person name="Bruce D."/>
            <person name="Goodwin L."/>
            <person name="Pitluck S."/>
            <person name="Ovchinnikova G."/>
            <person name="Pati A."/>
            <person name="Ivanova N."/>
            <person name="Mavrommatis K."/>
            <person name="Chen A."/>
            <person name="Palaniappan K."/>
            <person name="D'haeseleer P."/>
            <person name="Chain P."/>
            <person name="Bristow J."/>
            <person name="Eisen J.A."/>
            <person name="Markowitz V."/>
            <person name="Hugenholtz P."/>
            <person name="Schneider S."/>
            <person name="Goker M."/>
            <person name="Pukall R."/>
            <person name="Kyrpides N.C."/>
            <person name="Klenk H.P."/>
        </authorList>
    </citation>
    <scope>NUCLEOTIDE SEQUENCE [LARGE SCALE GENOMIC DNA]</scope>
    <source>
        <strain evidence="3">ATCC 14392 / DSM 20547 / JCM 11482 / CCUG 33030 / NBRC 15357 / NCTC 11040 / CCM 314 / 541</strain>
    </source>
</reference>
<keyword evidence="3" id="KW-1185">Reference proteome</keyword>
<evidence type="ECO:0000313" key="3">
    <source>
        <dbReference type="Proteomes" id="UP000006666"/>
    </source>
</evidence>
<dbReference type="RefSeq" id="WP_012801568.1">
    <property type="nucleotide sequence ID" value="NC_013169.1"/>
</dbReference>
<dbReference type="PANTHER" id="PTHR42685:SF19">
    <property type="entry name" value="POSSIBLE OXIDOREDUCTASE"/>
    <property type="match status" value="1"/>
</dbReference>
<feature type="domain" description="FAD-binding" evidence="1">
    <location>
        <begin position="13"/>
        <end position="176"/>
    </location>
</feature>
<sequence length="363" mass="37676">MSPAGAAGAAGADLLVVGGGPAGLATALVAHRVGMSVHVLDRRPGVVDKACGEGLMPGGLERLQALGVDPPGHVLTGIDYVTPAGRRAQASFASPGRGVRRTVLHAAMRAAAQDAGLTIAHRRLDVTRELDVRADHVLLDGARYRWVVGADGLHSGVRELVAAPARRPAGAVPARVLPRRYGLRAHLRTAPWTSQVQVRFGDGVEAYLTPVADDLLGVALLSARRATFADHLSRLGEFGRHLAAHPASDWGPVAGAGPLWQAVPRRVAGPVLLVGDAAGYVDALTGEGVSLALAQAPALVDCLVAGDAPAWERRWARMTAAHRIATATLVGAVSRRPTRSALLGASTTWPGLFQRVVRSLADA</sequence>
<name>C7NIH8_KYTSD</name>
<accession>C7NIH8</accession>